<dbReference type="Proteomes" id="UP000181951">
    <property type="component" value="Unassembled WGS sequence"/>
</dbReference>
<dbReference type="InterPro" id="IPR002182">
    <property type="entry name" value="NB-ARC"/>
</dbReference>
<dbReference type="PANTHER" id="PTHR47691:SF3">
    <property type="entry name" value="HTH-TYPE TRANSCRIPTIONAL REGULATOR RV0890C-RELATED"/>
    <property type="match status" value="1"/>
</dbReference>
<dbReference type="STRING" id="310780.SAMN05216267_102287"/>
<dbReference type="EMBL" id="FODD01000022">
    <property type="protein sequence ID" value="SEO29486.1"/>
    <property type="molecule type" value="Genomic_DNA"/>
</dbReference>
<name>A0A1H8NIU3_9ACTN</name>
<evidence type="ECO:0000259" key="1">
    <source>
        <dbReference type="Pfam" id="PF00931"/>
    </source>
</evidence>
<dbReference type="InterPro" id="IPR011990">
    <property type="entry name" value="TPR-like_helical_dom_sf"/>
</dbReference>
<dbReference type="PANTHER" id="PTHR47691">
    <property type="entry name" value="REGULATOR-RELATED"/>
    <property type="match status" value="1"/>
</dbReference>
<dbReference type="Gene3D" id="3.40.50.300">
    <property type="entry name" value="P-loop containing nucleotide triphosphate hydrolases"/>
    <property type="match status" value="1"/>
</dbReference>
<dbReference type="InterPro" id="IPR019734">
    <property type="entry name" value="TPR_rpt"/>
</dbReference>
<organism evidence="2 3">
    <name type="scientific">Actinacidiphila rubida</name>
    <dbReference type="NCBI Taxonomy" id="310780"/>
    <lineage>
        <taxon>Bacteria</taxon>
        <taxon>Bacillati</taxon>
        <taxon>Actinomycetota</taxon>
        <taxon>Actinomycetes</taxon>
        <taxon>Kitasatosporales</taxon>
        <taxon>Streptomycetaceae</taxon>
        <taxon>Actinacidiphila</taxon>
    </lineage>
</organism>
<proteinExistence type="predicted"/>
<keyword evidence="3" id="KW-1185">Reference proteome</keyword>
<dbReference type="Gene3D" id="1.25.40.10">
    <property type="entry name" value="Tetratricopeptide repeat domain"/>
    <property type="match status" value="1"/>
</dbReference>
<dbReference type="Pfam" id="PF00931">
    <property type="entry name" value="NB-ARC"/>
    <property type="match status" value="1"/>
</dbReference>
<reference evidence="2 3" key="1">
    <citation type="submission" date="2016-10" db="EMBL/GenBank/DDBJ databases">
        <authorList>
            <person name="de Groot N.N."/>
        </authorList>
    </citation>
    <scope>NUCLEOTIDE SEQUENCE [LARGE SCALE GENOMIC DNA]</scope>
    <source>
        <strain evidence="2 3">CGMCC 4.2026</strain>
    </source>
</reference>
<accession>A0A1H8NIU3</accession>
<dbReference type="InterPro" id="IPR042197">
    <property type="entry name" value="Apaf_helical"/>
</dbReference>
<protein>
    <submittedName>
        <fullName evidence="2">Predicted ATPase</fullName>
    </submittedName>
</protein>
<dbReference type="SMART" id="SM00028">
    <property type="entry name" value="TPR"/>
    <property type="match status" value="4"/>
</dbReference>
<dbReference type="Gene3D" id="1.10.8.430">
    <property type="entry name" value="Helical domain of apoptotic protease-activating factors"/>
    <property type="match status" value="1"/>
</dbReference>
<gene>
    <name evidence="2" type="ORF">SAMN05216267_102287</name>
</gene>
<dbReference type="Pfam" id="PF13424">
    <property type="entry name" value="TPR_12"/>
    <property type="match status" value="1"/>
</dbReference>
<sequence length="788" mass="85649">MGGQRGTMPDPSKAADLEEFVSLLGELRAWAGMPSYRVLAKRAGPLMRAARVVSTSTVVDVFKTGRSRLDLDLVVGIVRALGADEPAVDVWRAACIKVHGPARTGGPVGVFGQLPTDLATFTGRREELVRLIAAATEHHDRSGANTVVISAVEGMAGVGKTQLAIHAAHELVRAGHFTDVQLYVNLRGFDPELPPADPSAALEAFLRQLGVAAQQIPEGRDERAAMYRDRMRDRRALVLLDNAATEDQVRDLIPAGPTCLVLITSRRSLAGLDGVTPHLIDTFTEAEALDLLARIAGHDRVAAEPEAAARVVEYCDRLPLALALTAARLRSRPAWSLAALADRMQAGRLEAISAGGRALRPVFDASYQALSDRAQQVFRLIGLHPGPDFSAAAAAALAGITAGEAAEVLELLLDEHLLQQKRSGRFELHDLLRAYAHEQANTHDTGQERRAAVHRMLDHYVHTANDAAMLVERGRDPLKLPPPQPGVCLEHFADHERALAWFTTEHAVLLSAVGHAAATDFPAHTWQLAHALATYLDRRGNWHDLAAVGNTATDAADRLADPLGKAIAGSIVARAHRRRGNYADARHHLRHALGLFRRIGDLDGQADTYIELARVKAWESPPAISDALALARRAQALYQSSGHRLGQAQTLTAIGWSHARLGDYALGLTCCRQALPVLEEFDDRERQAHAWDSIAYAHSHLGQHPQALACYTRALDLCRDLGDRPLEADILHRFGDAHHAAHHPDAAHDAWRHALDILTELDDPHADKIRGKLALHRDQGACQRAVRV</sequence>
<evidence type="ECO:0000313" key="3">
    <source>
        <dbReference type="Proteomes" id="UP000181951"/>
    </source>
</evidence>
<evidence type="ECO:0000313" key="2">
    <source>
        <dbReference type="EMBL" id="SEO29486.1"/>
    </source>
</evidence>
<dbReference type="InterPro" id="IPR027417">
    <property type="entry name" value="P-loop_NTPase"/>
</dbReference>
<feature type="domain" description="NB-ARC" evidence="1">
    <location>
        <begin position="149"/>
        <end position="300"/>
    </location>
</feature>
<dbReference type="SUPFAM" id="SSF52540">
    <property type="entry name" value="P-loop containing nucleoside triphosphate hydrolases"/>
    <property type="match status" value="1"/>
</dbReference>
<dbReference type="AlphaFoldDB" id="A0A1H8NIU3"/>
<dbReference type="PRINTS" id="PR00364">
    <property type="entry name" value="DISEASERSIST"/>
</dbReference>
<dbReference type="GO" id="GO:0043531">
    <property type="term" value="F:ADP binding"/>
    <property type="evidence" value="ECO:0007669"/>
    <property type="project" value="InterPro"/>
</dbReference>
<dbReference type="SUPFAM" id="SSF48452">
    <property type="entry name" value="TPR-like"/>
    <property type="match status" value="1"/>
</dbReference>